<dbReference type="RefSeq" id="WP_344344556.1">
    <property type="nucleotide sequence ID" value="NZ_BAAAQT010000008.1"/>
</dbReference>
<evidence type="ECO:0000256" key="2">
    <source>
        <dbReference type="ARBA" id="ARBA00023033"/>
    </source>
</evidence>
<reference evidence="5" key="1">
    <citation type="journal article" date="2019" name="Int. J. Syst. Evol. Microbiol.">
        <title>The Global Catalogue of Microorganisms (GCM) 10K type strain sequencing project: providing services to taxonomists for standard genome sequencing and annotation.</title>
        <authorList>
            <consortium name="The Broad Institute Genomics Platform"/>
            <consortium name="The Broad Institute Genome Sequencing Center for Infectious Disease"/>
            <person name="Wu L."/>
            <person name="Ma J."/>
        </authorList>
    </citation>
    <scope>NUCLEOTIDE SEQUENCE [LARGE SCALE GENOMIC DNA]</scope>
    <source>
        <strain evidence="5">JCM 16026</strain>
    </source>
</reference>
<gene>
    <name evidence="4" type="ORF">GCM10009846_27240</name>
</gene>
<evidence type="ECO:0000259" key="3">
    <source>
        <dbReference type="Pfam" id="PF01494"/>
    </source>
</evidence>
<sequence length="378" mass="40136">MREAIVVGAGIGGLAAAKGLVDAGWRVTVLEEDAALREVGSGIVLTANGLVALDALGLGDAVRAVGVEALPLGMRTAQGTRLQRGAEFASSAMTGIHRTTLHRILAEGVSGVEIVTGAHVLAVHPGARPRVRVMEGGEERERVADLVVGADGIDSLVRPVIRADLPTDYAGSTCWRGVVARRLHSPTGSLQWFGQGSEAGIVPIDGNRLYWFVAARARMGRTARDEHAAARDAVQGYEAIVREHVGADPESPVLRHDLRYLPTGLRTFVAPGVALLGDAAHAMLPTLGQGAASALEDAATLGVLAARSDVDDMLAAYDRLRRPRTQQLQRLAHRLYRSGLDVRNPVLAAARNGVFHLAPTLLAEIAADWMLRWSPPRR</sequence>
<proteinExistence type="predicted"/>
<dbReference type="SUPFAM" id="SSF51905">
    <property type="entry name" value="FAD/NAD(P)-binding domain"/>
    <property type="match status" value="1"/>
</dbReference>
<dbReference type="EMBL" id="BAAAQT010000008">
    <property type="protein sequence ID" value="GAA2175831.1"/>
    <property type="molecule type" value="Genomic_DNA"/>
</dbReference>
<evidence type="ECO:0000313" key="5">
    <source>
        <dbReference type="Proteomes" id="UP001501599"/>
    </source>
</evidence>
<dbReference type="Proteomes" id="UP001501599">
    <property type="component" value="Unassembled WGS sequence"/>
</dbReference>
<keyword evidence="2 4" id="KW-0503">Monooxygenase</keyword>
<keyword evidence="1" id="KW-0560">Oxidoreductase</keyword>
<accession>A0ABP5MSC7</accession>
<dbReference type="InterPro" id="IPR036188">
    <property type="entry name" value="FAD/NAD-bd_sf"/>
</dbReference>
<dbReference type="InterPro" id="IPR002938">
    <property type="entry name" value="FAD-bd"/>
</dbReference>
<feature type="domain" description="FAD-binding" evidence="3">
    <location>
        <begin position="3"/>
        <end position="330"/>
    </location>
</feature>
<organism evidence="4 5">
    <name type="scientific">Agrococcus versicolor</name>
    <dbReference type="NCBI Taxonomy" id="501482"/>
    <lineage>
        <taxon>Bacteria</taxon>
        <taxon>Bacillati</taxon>
        <taxon>Actinomycetota</taxon>
        <taxon>Actinomycetes</taxon>
        <taxon>Micrococcales</taxon>
        <taxon>Microbacteriaceae</taxon>
        <taxon>Agrococcus</taxon>
    </lineage>
</organism>
<dbReference type="PANTHER" id="PTHR13789">
    <property type="entry name" value="MONOOXYGENASE"/>
    <property type="match status" value="1"/>
</dbReference>
<dbReference type="Pfam" id="PF01494">
    <property type="entry name" value="FAD_binding_3"/>
    <property type="match status" value="1"/>
</dbReference>
<keyword evidence="5" id="KW-1185">Reference proteome</keyword>
<evidence type="ECO:0000313" key="4">
    <source>
        <dbReference type="EMBL" id="GAA2175831.1"/>
    </source>
</evidence>
<dbReference type="GO" id="GO:0004497">
    <property type="term" value="F:monooxygenase activity"/>
    <property type="evidence" value="ECO:0007669"/>
    <property type="project" value="UniProtKB-KW"/>
</dbReference>
<name>A0ABP5MSC7_9MICO</name>
<evidence type="ECO:0000256" key="1">
    <source>
        <dbReference type="ARBA" id="ARBA00023002"/>
    </source>
</evidence>
<comment type="caution">
    <text evidence="4">The sequence shown here is derived from an EMBL/GenBank/DDBJ whole genome shotgun (WGS) entry which is preliminary data.</text>
</comment>
<protein>
    <submittedName>
        <fullName evidence="4">FAD-dependent monooxygenase</fullName>
    </submittedName>
</protein>
<dbReference type="InterPro" id="IPR050493">
    <property type="entry name" value="FAD-dep_Monooxygenase_BioMet"/>
</dbReference>
<dbReference type="Gene3D" id="3.50.50.60">
    <property type="entry name" value="FAD/NAD(P)-binding domain"/>
    <property type="match status" value="1"/>
</dbReference>
<dbReference type="PRINTS" id="PR00420">
    <property type="entry name" value="RNGMNOXGNASE"/>
</dbReference>
<dbReference type="PANTHER" id="PTHR13789:SF309">
    <property type="entry name" value="PUTATIVE (AFU_ORTHOLOGUE AFUA_6G14510)-RELATED"/>
    <property type="match status" value="1"/>
</dbReference>